<dbReference type="PANTHER" id="PTHR21310:SF39">
    <property type="entry name" value="AMINOGLYCOSIDE PHOSPHOTRANSFERASE DOMAIN-CONTAINING PROTEIN"/>
    <property type="match status" value="1"/>
</dbReference>
<name>A0A4S4M772_9AGAM</name>
<keyword evidence="3" id="KW-1185">Reference proteome</keyword>
<feature type="domain" description="Aminoglycoside phosphotransferase" evidence="1">
    <location>
        <begin position="56"/>
        <end position="240"/>
    </location>
</feature>
<dbReference type="CDD" id="cd05120">
    <property type="entry name" value="APH_ChoK_like"/>
    <property type="match status" value="1"/>
</dbReference>
<proteinExistence type="predicted"/>
<evidence type="ECO:0000259" key="1">
    <source>
        <dbReference type="Pfam" id="PF01636"/>
    </source>
</evidence>
<organism evidence="2 3">
    <name type="scientific">Bondarzewia mesenterica</name>
    <dbReference type="NCBI Taxonomy" id="1095465"/>
    <lineage>
        <taxon>Eukaryota</taxon>
        <taxon>Fungi</taxon>
        <taxon>Dikarya</taxon>
        <taxon>Basidiomycota</taxon>
        <taxon>Agaricomycotina</taxon>
        <taxon>Agaricomycetes</taxon>
        <taxon>Russulales</taxon>
        <taxon>Bondarzewiaceae</taxon>
        <taxon>Bondarzewia</taxon>
    </lineage>
</organism>
<protein>
    <recommendedName>
        <fullName evidence="1">Aminoglycoside phosphotransferase domain-containing protein</fullName>
    </recommendedName>
</protein>
<accession>A0A4S4M772</accession>
<dbReference type="InterPro" id="IPR051678">
    <property type="entry name" value="AGP_Transferase"/>
</dbReference>
<sequence length="284" mass="32615">MSVQQPSDSDGLTDDEIIQLRKTAPKLDKSQRPMGGYSITHITPNTVMKPAQDFEEDPTEASEALALQLVFTETTIPVPRVRRVVKDQSYQYIVMDFIPGRQLSEIWPSLSFMAKIRISMTLRRYIRELRAIRSSHSTVPGPLSSRGPRICESPIFGPIQSDRGPFASYGKLSAFFNERNRMSSRGSPAELFDDASPLVFTHQDLNMRNLLLGEDGRLWLIDWAWAGFYPRWFEFVAMMRQAENEEIVSGRKEPLWDALIPFICNPYFRQEEWLDQISDALAYV</sequence>
<dbReference type="InterPro" id="IPR002575">
    <property type="entry name" value="Aminoglycoside_PTrfase"/>
</dbReference>
<reference evidence="2 3" key="1">
    <citation type="submission" date="2019-02" db="EMBL/GenBank/DDBJ databases">
        <title>Genome sequencing of the rare red list fungi Bondarzewia mesenterica.</title>
        <authorList>
            <person name="Buettner E."/>
            <person name="Kellner H."/>
        </authorList>
    </citation>
    <scope>NUCLEOTIDE SEQUENCE [LARGE SCALE GENOMIC DNA]</scope>
    <source>
        <strain evidence="2 3">DSM 108281</strain>
    </source>
</reference>
<dbReference type="OrthoDB" id="4177236at2759"/>
<dbReference type="Proteomes" id="UP000310158">
    <property type="component" value="Unassembled WGS sequence"/>
</dbReference>
<dbReference type="EMBL" id="SGPL01000067">
    <property type="protein sequence ID" value="THH18700.1"/>
    <property type="molecule type" value="Genomic_DNA"/>
</dbReference>
<evidence type="ECO:0000313" key="3">
    <source>
        <dbReference type="Proteomes" id="UP000310158"/>
    </source>
</evidence>
<dbReference type="Gene3D" id="3.90.1200.10">
    <property type="match status" value="1"/>
</dbReference>
<dbReference type="AlphaFoldDB" id="A0A4S4M772"/>
<gene>
    <name evidence="2" type="ORF">EW146_g2325</name>
</gene>
<dbReference type="Pfam" id="PF01636">
    <property type="entry name" value="APH"/>
    <property type="match status" value="1"/>
</dbReference>
<dbReference type="PANTHER" id="PTHR21310">
    <property type="entry name" value="AMINOGLYCOSIDE PHOSPHOTRANSFERASE-RELATED-RELATED"/>
    <property type="match status" value="1"/>
</dbReference>
<comment type="caution">
    <text evidence="2">The sequence shown here is derived from an EMBL/GenBank/DDBJ whole genome shotgun (WGS) entry which is preliminary data.</text>
</comment>
<dbReference type="InterPro" id="IPR011009">
    <property type="entry name" value="Kinase-like_dom_sf"/>
</dbReference>
<evidence type="ECO:0000313" key="2">
    <source>
        <dbReference type="EMBL" id="THH18700.1"/>
    </source>
</evidence>
<dbReference type="SUPFAM" id="SSF56112">
    <property type="entry name" value="Protein kinase-like (PK-like)"/>
    <property type="match status" value="1"/>
</dbReference>